<feature type="region of interest" description="Disordered" evidence="1">
    <location>
        <begin position="61"/>
        <end position="99"/>
    </location>
</feature>
<evidence type="ECO:0000256" key="1">
    <source>
        <dbReference type="SAM" id="MobiDB-lite"/>
    </source>
</evidence>
<feature type="non-terminal residue" evidence="2">
    <location>
        <position position="99"/>
    </location>
</feature>
<proteinExistence type="predicted"/>
<sequence>RPGRRARRGELRLDHALPAPHGGPGSPGGLPRRDGRLLLQGRPAGRLPARLPQCRLALADGFRGHGDPGVAGRHDRRDRRLHAGPHLHLRRTGRGRAVV</sequence>
<feature type="compositionally biased region" description="Basic residues" evidence="1">
    <location>
        <begin position="74"/>
        <end position="99"/>
    </location>
</feature>
<evidence type="ECO:0000313" key="2">
    <source>
        <dbReference type="EMBL" id="CAA9269478.1"/>
    </source>
</evidence>
<organism evidence="2">
    <name type="scientific">uncultured Blastococcus sp</name>
    <dbReference type="NCBI Taxonomy" id="217144"/>
    <lineage>
        <taxon>Bacteria</taxon>
        <taxon>Bacillati</taxon>
        <taxon>Actinomycetota</taxon>
        <taxon>Actinomycetes</taxon>
        <taxon>Geodermatophilales</taxon>
        <taxon>Geodermatophilaceae</taxon>
        <taxon>Blastococcus</taxon>
        <taxon>environmental samples</taxon>
    </lineage>
</organism>
<gene>
    <name evidence="2" type="ORF">AVDCRST_MAG52-3124</name>
</gene>
<name>A0A6J4J3N3_9ACTN</name>
<protein>
    <submittedName>
        <fullName evidence="2">Uncharacterized protein</fullName>
    </submittedName>
</protein>
<feature type="non-terminal residue" evidence="2">
    <location>
        <position position="1"/>
    </location>
</feature>
<dbReference type="EMBL" id="CADCTN010000216">
    <property type="protein sequence ID" value="CAA9269478.1"/>
    <property type="molecule type" value="Genomic_DNA"/>
</dbReference>
<accession>A0A6J4J3N3</accession>
<reference evidence="2" key="1">
    <citation type="submission" date="2020-02" db="EMBL/GenBank/DDBJ databases">
        <authorList>
            <person name="Meier V. D."/>
        </authorList>
    </citation>
    <scope>NUCLEOTIDE SEQUENCE</scope>
    <source>
        <strain evidence="2">AVDCRST_MAG52</strain>
    </source>
</reference>
<feature type="region of interest" description="Disordered" evidence="1">
    <location>
        <begin position="1"/>
        <end position="36"/>
    </location>
</feature>
<dbReference type="AlphaFoldDB" id="A0A6J4J3N3"/>